<dbReference type="InterPro" id="IPR052190">
    <property type="entry name" value="Euk-Arch_PrmC-MTase"/>
</dbReference>
<dbReference type="GO" id="GO:0008757">
    <property type="term" value="F:S-adenosylmethionine-dependent methyltransferase activity"/>
    <property type="evidence" value="ECO:0007669"/>
    <property type="project" value="TreeGrafter"/>
</dbReference>
<dbReference type="Proteomes" id="UP000317344">
    <property type="component" value="Chromosome"/>
</dbReference>
<proteinExistence type="inferred from homology"/>
<keyword evidence="3 6" id="KW-0808">Transferase</keyword>
<organism evidence="6 7">
    <name type="scientific">Tomitella fengzijianii</name>
    <dbReference type="NCBI Taxonomy" id="2597660"/>
    <lineage>
        <taxon>Bacteria</taxon>
        <taxon>Bacillati</taxon>
        <taxon>Actinomycetota</taxon>
        <taxon>Actinomycetes</taxon>
        <taxon>Mycobacteriales</taxon>
        <taxon>Tomitella</taxon>
    </lineage>
</organism>
<dbReference type="InterPro" id="IPR007848">
    <property type="entry name" value="Small_mtfrase_dom"/>
</dbReference>
<dbReference type="PROSITE" id="PS00092">
    <property type="entry name" value="N6_MTASE"/>
    <property type="match status" value="1"/>
</dbReference>
<dbReference type="PANTHER" id="PTHR45875">
    <property type="entry name" value="METHYLTRANSFERASE N6AMT1"/>
    <property type="match status" value="1"/>
</dbReference>
<comment type="similarity">
    <text evidence="1">Belongs to the eukaryotic/archaeal PrmC-related family.</text>
</comment>
<evidence type="ECO:0000256" key="1">
    <source>
        <dbReference type="ARBA" id="ARBA00006149"/>
    </source>
</evidence>
<sequence>MEHRMGSDGGDNVAQVPRVLRLPGVYRPQEDTALLVEAVRGLRMTADTAVLDVCTGSGAVALAAASAGSRNVTAVDISLASVWSARCNAWLRGYRCLDVRRADITGFRFGGRFNLIVCNPPYVPTPSSARTRGADRAWNAGPSGRALLDPLCRSLPSMLADGGRLLMVQSECADIDRTVAELAQRCADARVVARRRIPFGRIMSDRTGYLGGAGLLPDLPDGRNTPSEEIAVIEAVAAVRWPALEPAESPSALRG</sequence>
<dbReference type="GO" id="GO:0003676">
    <property type="term" value="F:nucleic acid binding"/>
    <property type="evidence" value="ECO:0007669"/>
    <property type="project" value="InterPro"/>
</dbReference>
<feature type="domain" description="Methyltransferase small" evidence="5">
    <location>
        <begin position="30"/>
        <end position="123"/>
    </location>
</feature>
<dbReference type="GO" id="GO:0008276">
    <property type="term" value="F:protein methyltransferase activity"/>
    <property type="evidence" value="ECO:0007669"/>
    <property type="project" value="TreeGrafter"/>
</dbReference>
<dbReference type="NCBIfam" id="TIGR00537">
    <property type="entry name" value="hemK_rel_arch"/>
    <property type="match status" value="1"/>
</dbReference>
<dbReference type="GO" id="GO:0032259">
    <property type="term" value="P:methylation"/>
    <property type="evidence" value="ECO:0007669"/>
    <property type="project" value="UniProtKB-KW"/>
</dbReference>
<keyword evidence="2 6" id="KW-0489">Methyltransferase</keyword>
<dbReference type="SUPFAM" id="SSF53335">
    <property type="entry name" value="S-adenosyl-L-methionine-dependent methyltransferases"/>
    <property type="match status" value="1"/>
</dbReference>
<dbReference type="PANTHER" id="PTHR45875:SF1">
    <property type="entry name" value="METHYLTRANSFERASE N6AMT1"/>
    <property type="match status" value="1"/>
</dbReference>
<dbReference type="Pfam" id="PF05175">
    <property type="entry name" value="MTS"/>
    <property type="match status" value="1"/>
</dbReference>
<reference evidence="6 7" key="1">
    <citation type="submission" date="2019-07" db="EMBL/GenBank/DDBJ databases">
        <title>Tomitella cavernea sp. nov., an actinomycete isolated from soil.</title>
        <authorList>
            <person name="Cheng J."/>
        </authorList>
    </citation>
    <scope>NUCLEOTIDE SEQUENCE [LARGE SCALE GENOMIC DNA]</scope>
    <source>
        <strain evidence="6 7">HY188</strain>
    </source>
</reference>
<protein>
    <submittedName>
        <fullName evidence="6">Methyltransferase</fullName>
    </submittedName>
</protein>
<name>A0A516X2S9_9ACTN</name>
<dbReference type="OrthoDB" id="8746524at2"/>
<gene>
    <name evidence="6" type="ORF">FO059_08505</name>
</gene>
<evidence type="ECO:0000313" key="6">
    <source>
        <dbReference type="EMBL" id="QDQ97355.1"/>
    </source>
</evidence>
<dbReference type="InterPro" id="IPR002052">
    <property type="entry name" value="DNA_methylase_N6_adenine_CS"/>
</dbReference>
<dbReference type="AlphaFoldDB" id="A0A516X2S9"/>
<evidence type="ECO:0000313" key="7">
    <source>
        <dbReference type="Proteomes" id="UP000317344"/>
    </source>
</evidence>
<dbReference type="InterPro" id="IPR004557">
    <property type="entry name" value="PrmC-related"/>
</dbReference>
<keyword evidence="4" id="KW-0949">S-adenosyl-L-methionine</keyword>
<evidence type="ECO:0000256" key="4">
    <source>
        <dbReference type="ARBA" id="ARBA00022691"/>
    </source>
</evidence>
<dbReference type="GO" id="GO:0008170">
    <property type="term" value="F:N-methyltransferase activity"/>
    <property type="evidence" value="ECO:0007669"/>
    <property type="project" value="UniProtKB-ARBA"/>
</dbReference>
<dbReference type="KEGG" id="toy:FO059_08505"/>
<reference evidence="6 7" key="2">
    <citation type="submission" date="2019-07" db="EMBL/GenBank/DDBJ databases">
        <authorList>
            <person name="Huang Y."/>
        </authorList>
    </citation>
    <scope>NUCLEOTIDE SEQUENCE [LARGE SCALE GENOMIC DNA]</scope>
    <source>
        <strain evidence="6 7">HY188</strain>
    </source>
</reference>
<evidence type="ECO:0000256" key="2">
    <source>
        <dbReference type="ARBA" id="ARBA00022603"/>
    </source>
</evidence>
<evidence type="ECO:0000259" key="5">
    <source>
        <dbReference type="Pfam" id="PF05175"/>
    </source>
</evidence>
<accession>A0A516X2S9</accession>
<dbReference type="EMBL" id="CP041765">
    <property type="protein sequence ID" value="QDQ97355.1"/>
    <property type="molecule type" value="Genomic_DNA"/>
</dbReference>
<keyword evidence="7" id="KW-1185">Reference proteome</keyword>
<evidence type="ECO:0000256" key="3">
    <source>
        <dbReference type="ARBA" id="ARBA00022679"/>
    </source>
</evidence>
<dbReference type="GO" id="GO:0035657">
    <property type="term" value="C:eRF1 methyltransferase complex"/>
    <property type="evidence" value="ECO:0007669"/>
    <property type="project" value="TreeGrafter"/>
</dbReference>
<dbReference type="InterPro" id="IPR029063">
    <property type="entry name" value="SAM-dependent_MTases_sf"/>
</dbReference>
<dbReference type="Gene3D" id="3.40.50.150">
    <property type="entry name" value="Vaccinia Virus protein VP39"/>
    <property type="match status" value="1"/>
</dbReference>